<dbReference type="Proteomes" id="UP001596292">
    <property type="component" value="Unassembled WGS sequence"/>
</dbReference>
<dbReference type="RefSeq" id="WP_378966087.1">
    <property type="nucleotide sequence ID" value="NZ_JBHSWN010000001.1"/>
</dbReference>
<dbReference type="EMBL" id="JBHSWN010000001">
    <property type="protein sequence ID" value="MFC6788260.1"/>
    <property type="molecule type" value="Genomic_DNA"/>
</dbReference>
<protein>
    <recommendedName>
        <fullName evidence="4">Exosortase/archaeosortase family protein</fullName>
    </recommendedName>
</protein>
<name>A0ABW2BE81_9HYPH</name>
<keyword evidence="1" id="KW-0812">Transmembrane</keyword>
<reference evidence="3" key="1">
    <citation type="journal article" date="2019" name="Int. J. Syst. Evol. Microbiol.">
        <title>The Global Catalogue of Microorganisms (GCM) 10K type strain sequencing project: providing services to taxonomists for standard genome sequencing and annotation.</title>
        <authorList>
            <consortium name="The Broad Institute Genomics Platform"/>
            <consortium name="The Broad Institute Genome Sequencing Center for Infectious Disease"/>
            <person name="Wu L."/>
            <person name="Ma J."/>
        </authorList>
    </citation>
    <scope>NUCLEOTIDE SEQUENCE [LARGE SCALE GENOMIC DNA]</scope>
    <source>
        <strain evidence="3">CCUG 48316</strain>
    </source>
</reference>
<feature type="transmembrane region" description="Helical" evidence="1">
    <location>
        <begin position="140"/>
        <end position="164"/>
    </location>
</feature>
<sequence>MTLAQSTAPEQSNAPGPRGLWLDRIAACLPNYAATWAVLVFTIGTVVVAGLQRHLDPYQGTQRLVELDLGEAFASAAVLSLLFAEPRAPSGLSRLDLGVLVLCSLSWILPESHAVYLGMTLAGLWLLVGRSRASMLRDIAQVWLALSLSQLWGKLAFKMFYLVIEPYEVSLMARVGRWIFPDLQSTGSVLSTQADWSVIMLEGCSAFHNLSLAALLWLCVLKISTYRADRGAFIALLVSAVLVVAINIGRVLAMVPSRDAYLYWHDGTGSVIVALASAAASILPIMIRIERSA</sequence>
<evidence type="ECO:0000256" key="1">
    <source>
        <dbReference type="SAM" id="Phobius"/>
    </source>
</evidence>
<gene>
    <name evidence="2" type="ORF">ACFQE0_00605</name>
</gene>
<evidence type="ECO:0008006" key="4">
    <source>
        <dbReference type="Google" id="ProtNLM"/>
    </source>
</evidence>
<feature type="transmembrane region" description="Helical" evidence="1">
    <location>
        <begin position="196"/>
        <end position="220"/>
    </location>
</feature>
<feature type="transmembrane region" description="Helical" evidence="1">
    <location>
        <begin position="232"/>
        <end position="255"/>
    </location>
</feature>
<evidence type="ECO:0000313" key="2">
    <source>
        <dbReference type="EMBL" id="MFC6788260.1"/>
    </source>
</evidence>
<keyword evidence="1" id="KW-1133">Transmembrane helix</keyword>
<proteinExistence type="predicted"/>
<keyword evidence="1" id="KW-0472">Membrane</keyword>
<evidence type="ECO:0000313" key="3">
    <source>
        <dbReference type="Proteomes" id="UP001596292"/>
    </source>
</evidence>
<accession>A0ABW2BE81</accession>
<feature type="transmembrane region" description="Helical" evidence="1">
    <location>
        <begin position="267"/>
        <end position="287"/>
    </location>
</feature>
<organism evidence="2 3">
    <name type="scientific">Methylobacterium komagatae</name>
    <dbReference type="NCBI Taxonomy" id="374425"/>
    <lineage>
        <taxon>Bacteria</taxon>
        <taxon>Pseudomonadati</taxon>
        <taxon>Pseudomonadota</taxon>
        <taxon>Alphaproteobacteria</taxon>
        <taxon>Hyphomicrobiales</taxon>
        <taxon>Methylobacteriaceae</taxon>
        <taxon>Methylobacterium</taxon>
    </lineage>
</organism>
<feature type="transmembrane region" description="Helical" evidence="1">
    <location>
        <begin position="104"/>
        <end position="128"/>
    </location>
</feature>
<feature type="transmembrane region" description="Helical" evidence="1">
    <location>
        <begin position="32"/>
        <end position="52"/>
    </location>
</feature>
<comment type="caution">
    <text evidence="2">The sequence shown here is derived from an EMBL/GenBank/DDBJ whole genome shotgun (WGS) entry which is preliminary data.</text>
</comment>
<keyword evidence="3" id="KW-1185">Reference proteome</keyword>